<dbReference type="EMBL" id="JAULSV010000001">
    <property type="protein sequence ID" value="KAK0657190.1"/>
    <property type="molecule type" value="Genomic_DNA"/>
</dbReference>
<name>A0AA39YS93_9PEZI</name>
<proteinExistence type="predicted"/>
<accession>A0AA39YS93</accession>
<dbReference type="AlphaFoldDB" id="A0AA39YS93"/>
<evidence type="ECO:0000313" key="3">
    <source>
        <dbReference type="Proteomes" id="UP001174936"/>
    </source>
</evidence>
<reference evidence="2" key="1">
    <citation type="submission" date="2023-06" db="EMBL/GenBank/DDBJ databases">
        <title>Genome-scale phylogeny and comparative genomics of the fungal order Sordariales.</title>
        <authorList>
            <consortium name="Lawrence Berkeley National Laboratory"/>
            <person name="Hensen N."/>
            <person name="Bonometti L."/>
            <person name="Westerberg I."/>
            <person name="Brannstrom I.O."/>
            <person name="Guillou S."/>
            <person name="Cros-Aarteil S."/>
            <person name="Calhoun S."/>
            <person name="Haridas S."/>
            <person name="Kuo A."/>
            <person name="Mondo S."/>
            <person name="Pangilinan J."/>
            <person name="Riley R."/>
            <person name="Labutti K."/>
            <person name="Andreopoulos B."/>
            <person name="Lipzen A."/>
            <person name="Chen C."/>
            <person name="Yanf M."/>
            <person name="Daum C."/>
            <person name="Ng V."/>
            <person name="Clum A."/>
            <person name="Steindorff A."/>
            <person name="Ohm R."/>
            <person name="Martin F."/>
            <person name="Silar P."/>
            <person name="Natvig D."/>
            <person name="Lalanne C."/>
            <person name="Gautier V."/>
            <person name="Ament-Velasquez S.L."/>
            <person name="Kruys A."/>
            <person name="Hutchinson M.I."/>
            <person name="Powell A.J."/>
            <person name="Barry K."/>
            <person name="Miller A.N."/>
            <person name="Grigoriev I.V."/>
            <person name="Debuchy R."/>
            <person name="Gladieux P."/>
            <person name="Thoren M.H."/>
            <person name="Johannesson H."/>
        </authorList>
    </citation>
    <scope>NUCLEOTIDE SEQUENCE</scope>
    <source>
        <strain evidence="2">SMH2532-1</strain>
    </source>
</reference>
<protein>
    <submittedName>
        <fullName evidence="2">Uncharacterized protein</fullName>
    </submittedName>
</protein>
<feature type="compositionally biased region" description="Basic and acidic residues" evidence="1">
    <location>
        <begin position="84"/>
        <end position="99"/>
    </location>
</feature>
<organism evidence="2 3">
    <name type="scientific">Cercophora newfieldiana</name>
    <dbReference type="NCBI Taxonomy" id="92897"/>
    <lineage>
        <taxon>Eukaryota</taxon>
        <taxon>Fungi</taxon>
        <taxon>Dikarya</taxon>
        <taxon>Ascomycota</taxon>
        <taxon>Pezizomycotina</taxon>
        <taxon>Sordariomycetes</taxon>
        <taxon>Sordariomycetidae</taxon>
        <taxon>Sordariales</taxon>
        <taxon>Lasiosphaeriaceae</taxon>
        <taxon>Cercophora</taxon>
    </lineage>
</organism>
<feature type="region of interest" description="Disordered" evidence="1">
    <location>
        <begin position="64"/>
        <end position="106"/>
    </location>
</feature>
<feature type="compositionally biased region" description="Polar residues" evidence="1">
    <location>
        <begin position="64"/>
        <end position="81"/>
    </location>
</feature>
<evidence type="ECO:0000313" key="2">
    <source>
        <dbReference type="EMBL" id="KAK0657190.1"/>
    </source>
</evidence>
<feature type="region of interest" description="Disordered" evidence="1">
    <location>
        <begin position="206"/>
        <end position="229"/>
    </location>
</feature>
<gene>
    <name evidence="2" type="ORF">B0T16DRAFT_54611</name>
</gene>
<dbReference type="Proteomes" id="UP001174936">
    <property type="component" value="Unassembled WGS sequence"/>
</dbReference>
<keyword evidence="3" id="KW-1185">Reference proteome</keyword>
<sequence>MLTPTNWHSVCRFNTGETAGDTRPACAAEETHVEDYLDQQLERNPHTGTTIHHIASSFRLRQNQRANQDQTRFEQDQTTAPTRMHNDSWPRWHSVDDGKTPCPLPVRRREHPRLTAHAIGARKMPSGQRGGAVAVRLTTRMPCVTPAGGHAAQRARLSRRRARLRAYPGQPAKVAAEVDTKHLSRICPMLSAGSLKPHRPISSNWTPALTNHTGRNPRHATAVSSILGP</sequence>
<evidence type="ECO:0000256" key="1">
    <source>
        <dbReference type="SAM" id="MobiDB-lite"/>
    </source>
</evidence>
<comment type="caution">
    <text evidence="2">The sequence shown here is derived from an EMBL/GenBank/DDBJ whole genome shotgun (WGS) entry which is preliminary data.</text>
</comment>